<dbReference type="InterPro" id="IPR013785">
    <property type="entry name" value="Aldolase_TIM"/>
</dbReference>
<keyword evidence="5" id="KW-1185">Reference proteome</keyword>
<dbReference type="HOGENOM" id="CLU_038732_2_4_11"/>
<dbReference type="STRING" id="1229780.BN381_150017"/>
<dbReference type="eggNOG" id="COG2070">
    <property type="taxonomic scope" value="Bacteria"/>
</dbReference>
<name>R4YX56_9ACTN</name>
<gene>
    <name evidence="4" type="ORF">BN381_150017</name>
</gene>
<evidence type="ECO:0000313" key="5">
    <source>
        <dbReference type="Proteomes" id="UP000018291"/>
    </source>
</evidence>
<dbReference type="EC" id="1.13.12.-" evidence="4"/>
<dbReference type="RefSeq" id="WP_012224786.1">
    <property type="nucleotide sequence ID" value="NZ_HG422565.1"/>
</dbReference>
<keyword evidence="3 4" id="KW-0560">Oxidoreductase</keyword>
<accession>R4YX56</accession>
<dbReference type="InterPro" id="IPR004136">
    <property type="entry name" value="NMO"/>
</dbReference>
<protein>
    <submittedName>
        <fullName evidence="4">Putative enzyme</fullName>
        <ecNumber evidence="4">1.13.12.-</ecNumber>
    </submittedName>
</protein>
<dbReference type="PANTHER" id="PTHR32332">
    <property type="entry name" value="2-NITROPROPANE DIOXYGENASE"/>
    <property type="match status" value="1"/>
</dbReference>
<dbReference type="CDD" id="cd04730">
    <property type="entry name" value="NPD_like"/>
    <property type="match status" value="1"/>
</dbReference>
<comment type="caution">
    <text evidence="4">The sequence shown here is derived from an EMBL/GenBank/DDBJ whole genome shotgun (WGS) entry which is preliminary data.</text>
</comment>
<evidence type="ECO:0000256" key="1">
    <source>
        <dbReference type="ARBA" id="ARBA00022630"/>
    </source>
</evidence>
<organism evidence="4 5">
    <name type="scientific">Candidatus Neomicrothrix parvicella RN1</name>
    <dbReference type="NCBI Taxonomy" id="1229780"/>
    <lineage>
        <taxon>Bacteria</taxon>
        <taxon>Bacillati</taxon>
        <taxon>Actinomycetota</taxon>
        <taxon>Acidimicrobiia</taxon>
        <taxon>Acidimicrobiales</taxon>
        <taxon>Microthrixaceae</taxon>
        <taxon>Candidatus Neomicrothrix</taxon>
    </lineage>
</organism>
<proteinExistence type="predicted"/>
<dbReference type="Gene3D" id="3.20.20.70">
    <property type="entry name" value="Aldolase class I"/>
    <property type="match status" value="1"/>
</dbReference>
<dbReference type="SUPFAM" id="SSF51412">
    <property type="entry name" value="Inosine monophosphate dehydrogenase (IMPDH)"/>
    <property type="match status" value="1"/>
</dbReference>
<dbReference type="GO" id="GO:0018580">
    <property type="term" value="F:nitronate monooxygenase activity"/>
    <property type="evidence" value="ECO:0007669"/>
    <property type="project" value="InterPro"/>
</dbReference>
<keyword evidence="2" id="KW-0288">FMN</keyword>
<dbReference type="PANTHER" id="PTHR32332:SF38">
    <property type="entry name" value="MONOOXYGENASE RV1533-RELATED"/>
    <property type="match status" value="1"/>
</dbReference>
<dbReference type="Pfam" id="PF03060">
    <property type="entry name" value="NMO"/>
    <property type="match status" value="1"/>
</dbReference>
<dbReference type="OrthoDB" id="7165168at2"/>
<dbReference type="AlphaFoldDB" id="R4YX56"/>
<evidence type="ECO:0000313" key="4">
    <source>
        <dbReference type="EMBL" id="CCM62904.1"/>
    </source>
</evidence>
<dbReference type="Proteomes" id="UP000018291">
    <property type="component" value="Unassembled WGS sequence"/>
</dbReference>
<dbReference type="EMBL" id="CANL01000007">
    <property type="protein sequence ID" value="CCM62904.1"/>
    <property type="molecule type" value="Genomic_DNA"/>
</dbReference>
<sequence length="376" mass="40522">MQTELAKKLGIEFPIFAFTHCRDVVVAVSKAGGFGVLGAVGFTPEQLETELTWIDENIGDLPYGVDIVIPGKYEGMGEDDATKLEQELKDLIPEQHRKFANELLESHGVPEIPDAEKMQELLGWTEATAGPQVQVALSHPKVKLLANALGTPPPDVIEEIHASGRLVAALCGAASQAVRHANAGVDIVIAQGTEGGGHTGDVGSMVLWPEVIDALGDTPMLAAGGIGTGRQMAAALAMGAQGVWTGSLWLTVEEADVPPAQMKTLLDAGSRDTVRSRSWTGKPCRMLRNDWTEAWEAEGNPDPLGMPMQFMVTSNAVQRGHKYPEQAKDVNFNPVGQIVGRMNKMRPTRDVIFDMVSECIDATERMHNLMNQNAEV</sequence>
<reference evidence="4 5" key="1">
    <citation type="journal article" date="2013" name="ISME J.">
        <title>Metabolic model for the filamentous 'Candidatus Microthrix parvicella' based on genomic and metagenomic analyses.</title>
        <authorList>
            <person name="Jon McIlroy S."/>
            <person name="Kristiansen R."/>
            <person name="Albertsen M."/>
            <person name="Michael Karst S."/>
            <person name="Rossetti S."/>
            <person name="Lund Nielsen J."/>
            <person name="Tandoi V."/>
            <person name="James Seviour R."/>
            <person name="Nielsen P.H."/>
        </authorList>
    </citation>
    <scope>NUCLEOTIDE SEQUENCE [LARGE SCALE GENOMIC DNA]</scope>
    <source>
        <strain evidence="4 5">RN1</strain>
    </source>
</reference>
<keyword evidence="1" id="KW-0285">Flavoprotein</keyword>
<evidence type="ECO:0000256" key="3">
    <source>
        <dbReference type="ARBA" id="ARBA00023002"/>
    </source>
</evidence>
<evidence type="ECO:0000256" key="2">
    <source>
        <dbReference type="ARBA" id="ARBA00022643"/>
    </source>
</evidence>